<proteinExistence type="predicted"/>
<sequence>MINTGNRKLVLRAASYTDGTFGGSELHPSSPLELSEQPMLKLLPRTKSINLETVVAYKQTIPPSSESSLVDI</sequence>
<evidence type="ECO:0000313" key="2">
    <source>
        <dbReference type="Proteomes" id="UP001055879"/>
    </source>
</evidence>
<name>A0ACB9B1V4_ARCLA</name>
<dbReference type="Proteomes" id="UP001055879">
    <property type="component" value="Linkage Group LG07"/>
</dbReference>
<protein>
    <submittedName>
        <fullName evidence="1">Uncharacterized protein</fullName>
    </submittedName>
</protein>
<comment type="caution">
    <text evidence="1">The sequence shown here is derived from an EMBL/GenBank/DDBJ whole genome shotgun (WGS) entry which is preliminary data.</text>
</comment>
<accession>A0ACB9B1V4</accession>
<evidence type="ECO:0000313" key="1">
    <source>
        <dbReference type="EMBL" id="KAI3715854.1"/>
    </source>
</evidence>
<gene>
    <name evidence="1" type="ORF">L6452_22842</name>
</gene>
<reference evidence="1 2" key="2">
    <citation type="journal article" date="2022" name="Mol. Ecol. Resour.">
        <title>The genomes of chicory, endive, great burdock and yacon provide insights into Asteraceae paleo-polyploidization history and plant inulin production.</title>
        <authorList>
            <person name="Fan W."/>
            <person name="Wang S."/>
            <person name="Wang H."/>
            <person name="Wang A."/>
            <person name="Jiang F."/>
            <person name="Liu H."/>
            <person name="Zhao H."/>
            <person name="Xu D."/>
            <person name="Zhang Y."/>
        </authorList>
    </citation>
    <scope>NUCLEOTIDE SEQUENCE [LARGE SCALE GENOMIC DNA]</scope>
    <source>
        <strain evidence="2">cv. Niubang</strain>
    </source>
</reference>
<organism evidence="1 2">
    <name type="scientific">Arctium lappa</name>
    <name type="common">Greater burdock</name>
    <name type="synonym">Lappa major</name>
    <dbReference type="NCBI Taxonomy" id="4217"/>
    <lineage>
        <taxon>Eukaryota</taxon>
        <taxon>Viridiplantae</taxon>
        <taxon>Streptophyta</taxon>
        <taxon>Embryophyta</taxon>
        <taxon>Tracheophyta</taxon>
        <taxon>Spermatophyta</taxon>
        <taxon>Magnoliopsida</taxon>
        <taxon>eudicotyledons</taxon>
        <taxon>Gunneridae</taxon>
        <taxon>Pentapetalae</taxon>
        <taxon>asterids</taxon>
        <taxon>campanulids</taxon>
        <taxon>Asterales</taxon>
        <taxon>Asteraceae</taxon>
        <taxon>Carduoideae</taxon>
        <taxon>Cardueae</taxon>
        <taxon>Arctiinae</taxon>
        <taxon>Arctium</taxon>
    </lineage>
</organism>
<dbReference type="EMBL" id="CM042053">
    <property type="protein sequence ID" value="KAI3715854.1"/>
    <property type="molecule type" value="Genomic_DNA"/>
</dbReference>
<keyword evidence="2" id="KW-1185">Reference proteome</keyword>
<reference evidence="2" key="1">
    <citation type="journal article" date="2022" name="Mol. Ecol. Resour.">
        <title>The genomes of chicory, endive, great burdock and yacon provide insights into Asteraceae palaeo-polyploidization history and plant inulin production.</title>
        <authorList>
            <person name="Fan W."/>
            <person name="Wang S."/>
            <person name="Wang H."/>
            <person name="Wang A."/>
            <person name="Jiang F."/>
            <person name="Liu H."/>
            <person name="Zhao H."/>
            <person name="Xu D."/>
            <person name="Zhang Y."/>
        </authorList>
    </citation>
    <scope>NUCLEOTIDE SEQUENCE [LARGE SCALE GENOMIC DNA]</scope>
    <source>
        <strain evidence="2">cv. Niubang</strain>
    </source>
</reference>